<evidence type="ECO:0000259" key="1">
    <source>
        <dbReference type="Pfam" id="PF01883"/>
    </source>
</evidence>
<gene>
    <name evidence="2" type="ORF">COT91_03380</name>
</gene>
<reference evidence="3" key="1">
    <citation type="submission" date="2017-09" db="EMBL/GenBank/DDBJ databases">
        <title>Depth-based differentiation of microbial function through sediment-hosted aquifers and enrichment of novel symbionts in the deep terrestrial subsurface.</title>
        <authorList>
            <person name="Probst A.J."/>
            <person name="Ladd B."/>
            <person name="Jarett J.K."/>
            <person name="Geller-Mcgrath D.E."/>
            <person name="Sieber C.M.K."/>
            <person name="Emerson J.B."/>
            <person name="Anantharaman K."/>
            <person name="Thomas B.C."/>
            <person name="Malmstrom R."/>
            <person name="Stieglmeier M."/>
            <person name="Klingl A."/>
            <person name="Woyke T."/>
            <person name="Ryan C.M."/>
            <person name="Banfield J.F."/>
        </authorList>
    </citation>
    <scope>NUCLEOTIDE SEQUENCE [LARGE SCALE GENOMIC DNA]</scope>
</reference>
<evidence type="ECO:0000313" key="2">
    <source>
        <dbReference type="EMBL" id="PIR97064.1"/>
    </source>
</evidence>
<dbReference type="Proteomes" id="UP000230557">
    <property type="component" value="Unassembled WGS sequence"/>
</dbReference>
<organism evidence="2 3">
    <name type="scientific">Candidatus Doudnabacteria bacterium CG10_big_fil_rev_8_21_14_0_10_41_10</name>
    <dbReference type="NCBI Taxonomy" id="1974551"/>
    <lineage>
        <taxon>Bacteria</taxon>
        <taxon>Candidatus Doudnaibacteriota</taxon>
    </lineage>
</organism>
<dbReference type="Pfam" id="PF01883">
    <property type="entry name" value="FeS_assembly_P"/>
    <property type="match status" value="1"/>
</dbReference>
<evidence type="ECO:0000313" key="3">
    <source>
        <dbReference type="Proteomes" id="UP000230557"/>
    </source>
</evidence>
<name>A0A2H0VD65_9BACT</name>
<dbReference type="PANTHER" id="PTHR42831">
    <property type="entry name" value="FE-S PROTEIN MATURATION AUXILIARY FACTOR YITW"/>
    <property type="match status" value="1"/>
</dbReference>
<dbReference type="PANTHER" id="PTHR42831:SF1">
    <property type="entry name" value="FE-S PROTEIN MATURATION AUXILIARY FACTOR YITW"/>
    <property type="match status" value="1"/>
</dbReference>
<dbReference type="EMBL" id="PFAJ01000045">
    <property type="protein sequence ID" value="PIR97064.1"/>
    <property type="molecule type" value="Genomic_DNA"/>
</dbReference>
<dbReference type="Gene3D" id="3.30.300.130">
    <property type="entry name" value="Fe-S cluster assembly (FSCA)"/>
    <property type="match status" value="1"/>
</dbReference>
<comment type="caution">
    <text evidence="2">The sequence shown here is derived from an EMBL/GenBank/DDBJ whole genome shotgun (WGS) entry which is preliminary data.</text>
</comment>
<dbReference type="AlphaFoldDB" id="A0A2H0VD65"/>
<dbReference type="InterPro" id="IPR034904">
    <property type="entry name" value="FSCA_dom_sf"/>
</dbReference>
<sequence>MTKENILKKLNDILDPDIGIGLVDLGLIYNVTVKNQDIDILMTLTTPYCPFAQAFERGIEKKLSEISNVGKIFIKFTFDPPWNKDRISEEAKMKLGLLS</sequence>
<accession>A0A2H0VD65</accession>
<dbReference type="InterPro" id="IPR052339">
    <property type="entry name" value="Fe-S_Maturation_MIP18"/>
</dbReference>
<proteinExistence type="predicted"/>
<dbReference type="InterPro" id="IPR002744">
    <property type="entry name" value="MIP18-like"/>
</dbReference>
<feature type="domain" description="MIP18 family-like" evidence="1">
    <location>
        <begin position="3"/>
        <end position="71"/>
    </location>
</feature>
<dbReference type="SUPFAM" id="SSF117916">
    <property type="entry name" value="Fe-S cluster assembly (FSCA) domain-like"/>
    <property type="match status" value="1"/>
</dbReference>
<protein>
    <recommendedName>
        <fullName evidence="1">MIP18 family-like domain-containing protein</fullName>
    </recommendedName>
</protein>